<accession>A0A2B7WSX5</accession>
<organism evidence="1 2">
    <name type="scientific">Helicocarpus griseus UAMH5409</name>
    <dbReference type="NCBI Taxonomy" id="1447875"/>
    <lineage>
        <taxon>Eukaryota</taxon>
        <taxon>Fungi</taxon>
        <taxon>Dikarya</taxon>
        <taxon>Ascomycota</taxon>
        <taxon>Pezizomycotina</taxon>
        <taxon>Eurotiomycetes</taxon>
        <taxon>Eurotiomycetidae</taxon>
        <taxon>Onygenales</taxon>
        <taxon>Ajellomycetaceae</taxon>
        <taxon>Helicocarpus</taxon>
    </lineage>
</organism>
<evidence type="ECO:0000313" key="1">
    <source>
        <dbReference type="EMBL" id="PGG99560.1"/>
    </source>
</evidence>
<dbReference type="EMBL" id="PDNB01000201">
    <property type="protein sequence ID" value="PGG99560.1"/>
    <property type="molecule type" value="Genomic_DNA"/>
</dbReference>
<dbReference type="AlphaFoldDB" id="A0A2B7WSX5"/>
<evidence type="ECO:0000313" key="2">
    <source>
        <dbReference type="Proteomes" id="UP000223968"/>
    </source>
</evidence>
<reference evidence="1 2" key="1">
    <citation type="submission" date="2017-10" db="EMBL/GenBank/DDBJ databases">
        <title>Comparative genomics in systemic dimorphic fungi from Ajellomycetaceae.</title>
        <authorList>
            <person name="Munoz J.F."/>
            <person name="Mcewen J.G."/>
            <person name="Clay O.K."/>
            <person name="Cuomo C.A."/>
        </authorList>
    </citation>
    <scope>NUCLEOTIDE SEQUENCE [LARGE SCALE GENOMIC DNA]</scope>
    <source>
        <strain evidence="1 2">UAMH5409</strain>
    </source>
</reference>
<dbReference type="STRING" id="1447875.A0A2B7WSX5"/>
<protein>
    <submittedName>
        <fullName evidence="1">Uncharacterized protein</fullName>
    </submittedName>
</protein>
<comment type="caution">
    <text evidence="1">The sequence shown here is derived from an EMBL/GenBank/DDBJ whole genome shotgun (WGS) entry which is preliminary data.</text>
</comment>
<keyword evidence="2" id="KW-1185">Reference proteome</keyword>
<name>A0A2B7WSX5_9EURO</name>
<dbReference type="OrthoDB" id="5134445at2759"/>
<sequence>MIDFAQCVFRKEGQDDNDWGYWKAWQDEEGAMGVVMEGKLRKLGGCYHYERSAESWRLNKRFMGEDSYENGSQKIG</sequence>
<dbReference type="Proteomes" id="UP000223968">
    <property type="component" value="Unassembled WGS sequence"/>
</dbReference>
<proteinExistence type="predicted"/>
<gene>
    <name evidence="1" type="ORF">AJ79_08497</name>
</gene>